<dbReference type="Proteomes" id="UP000436088">
    <property type="component" value="Unassembled WGS sequence"/>
</dbReference>
<comment type="function">
    <text evidence="2">Binds amino acids.</text>
</comment>
<dbReference type="Pfam" id="PF24931">
    <property type="entry name" value="ACT_ACR9_3rd"/>
    <property type="match status" value="1"/>
</dbReference>
<sequence>MAKQLMELLDTKKRREDTEEHLIAVLGNYCISFELQLAGPEYESLKALPSLSPAVEEDLFTYELARKEASSKVLKSDLMTPKKASDTVDNCLSPAHTLLQIQCVDQKGLFYDILRMSKDFDFQIAHGRFSSSVKGYRNLDLFIRQANGKKIVDPKHQNVLCSRLKEDASSVPSDYC</sequence>
<dbReference type="PANTHER" id="PTHR31096">
    <property type="entry name" value="ACT DOMAIN-CONTAINING PROTEIN ACR4-RELATED"/>
    <property type="match status" value="1"/>
</dbReference>
<dbReference type="GO" id="GO:0016597">
    <property type="term" value="F:amino acid binding"/>
    <property type="evidence" value="ECO:0007669"/>
    <property type="project" value="UniProtKB-UniRule"/>
</dbReference>
<name>A0A6A2YZ87_HIBSY</name>
<protein>
    <recommendedName>
        <fullName evidence="2">ACT domain-containing protein ACR</fullName>
    </recommendedName>
    <alternativeName>
        <fullName evidence="2">Protein ACT DOMAIN REPEATS</fullName>
    </alternativeName>
</protein>
<dbReference type="InterPro" id="IPR040217">
    <property type="entry name" value="ACR1-12"/>
</dbReference>
<comment type="caution">
    <text evidence="3">The sequence shown here is derived from an EMBL/GenBank/DDBJ whole genome shotgun (WGS) entry which is preliminary data.</text>
</comment>
<dbReference type="PANTHER" id="PTHR31096:SF65">
    <property type="entry name" value="ACT DOMAIN-CONTAINING PROTEIN ACR9"/>
    <property type="match status" value="1"/>
</dbReference>
<keyword evidence="4" id="KW-1185">Reference proteome</keyword>
<dbReference type="EMBL" id="VEPZ02001236">
    <property type="protein sequence ID" value="KAE8684914.1"/>
    <property type="molecule type" value="Genomic_DNA"/>
</dbReference>
<evidence type="ECO:0000256" key="1">
    <source>
        <dbReference type="ARBA" id="ARBA00022737"/>
    </source>
</evidence>
<proteinExistence type="predicted"/>
<dbReference type="AlphaFoldDB" id="A0A6A2YZ87"/>
<evidence type="ECO:0000313" key="4">
    <source>
        <dbReference type="Proteomes" id="UP000436088"/>
    </source>
</evidence>
<accession>A0A6A2YZ87</accession>
<gene>
    <name evidence="3" type="ORF">F3Y22_tig00111105pilonHSYRG00710</name>
</gene>
<evidence type="ECO:0000313" key="3">
    <source>
        <dbReference type="EMBL" id="KAE8684914.1"/>
    </source>
</evidence>
<keyword evidence="1 2" id="KW-0677">Repeat</keyword>
<reference evidence="3" key="1">
    <citation type="submission" date="2019-09" db="EMBL/GenBank/DDBJ databases">
        <title>Draft genome information of white flower Hibiscus syriacus.</title>
        <authorList>
            <person name="Kim Y.-M."/>
        </authorList>
    </citation>
    <scope>NUCLEOTIDE SEQUENCE [LARGE SCALE GENOMIC DNA]</scope>
    <source>
        <strain evidence="3">YM2019G1</strain>
    </source>
</reference>
<organism evidence="3 4">
    <name type="scientific">Hibiscus syriacus</name>
    <name type="common">Rose of Sharon</name>
    <dbReference type="NCBI Taxonomy" id="106335"/>
    <lineage>
        <taxon>Eukaryota</taxon>
        <taxon>Viridiplantae</taxon>
        <taxon>Streptophyta</taxon>
        <taxon>Embryophyta</taxon>
        <taxon>Tracheophyta</taxon>
        <taxon>Spermatophyta</taxon>
        <taxon>Magnoliopsida</taxon>
        <taxon>eudicotyledons</taxon>
        <taxon>Gunneridae</taxon>
        <taxon>Pentapetalae</taxon>
        <taxon>rosids</taxon>
        <taxon>malvids</taxon>
        <taxon>Malvales</taxon>
        <taxon>Malvaceae</taxon>
        <taxon>Malvoideae</taxon>
        <taxon>Hibiscus</taxon>
    </lineage>
</organism>
<evidence type="ECO:0000256" key="2">
    <source>
        <dbReference type="RuleBase" id="RU369043"/>
    </source>
</evidence>